<evidence type="ECO:0000313" key="10">
    <source>
        <dbReference type="EMBL" id="MBB5034167.1"/>
    </source>
</evidence>
<evidence type="ECO:0000256" key="1">
    <source>
        <dbReference type="ARBA" id="ARBA00004691"/>
    </source>
</evidence>
<comment type="subunit">
    <text evidence="7">Homodimer. Within each dimer, one monomer is responsible for RNA recognition and catalysis, while the other monomer binds to the replacement base PreQ1.</text>
</comment>
<dbReference type="SUPFAM" id="SSF51713">
    <property type="entry name" value="tRNA-guanine transglycosylase"/>
    <property type="match status" value="1"/>
</dbReference>
<dbReference type="GO" id="GO:0008616">
    <property type="term" value="P:tRNA queuosine(34) biosynthetic process"/>
    <property type="evidence" value="ECO:0007669"/>
    <property type="project" value="UniProtKB-UniRule"/>
</dbReference>
<evidence type="ECO:0000256" key="5">
    <source>
        <dbReference type="ARBA" id="ARBA00022785"/>
    </source>
</evidence>
<dbReference type="NCBIfam" id="TIGR00449">
    <property type="entry name" value="tgt_general"/>
    <property type="match status" value="1"/>
</dbReference>
<dbReference type="Gene3D" id="3.20.20.105">
    <property type="entry name" value="Queuine tRNA-ribosyltransferase-like"/>
    <property type="match status" value="1"/>
</dbReference>
<feature type="region of interest" description="Disordered" evidence="8">
    <location>
        <begin position="1"/>
        <end position="22"/>
    </location>
</feature>
<dbReference type="NCBIfam" id="TIGR00430">
    <property type="entry name" value="Q_tRNA_tgt"/>
    <property type="match status" value="1"/>
</dbReference>
<evidence type="ECO:0000256" key="8">
    <source>
        <dbReference type="SAM" id="MobiDB-lite"/>
    </source>
</evidence>
<comment type="function">
    <text evidence="7">Catalyzes the base-exchange of a guanine (G) residue with the queuine precursor 7-aminomethyl-7-deazaguanine (PreQ1) at position 34 (anticodon wobble position) in tRNAs with GU(N) anticodons (tRNA-Asp, -Asn, -His and -Tyr). Catalysis occurs through a double-displacement mechanism. The nucleophile active site attacks the C1' of nucleotide 34 to detach the guanine base from the RNA, forming a covalent enzyme-RNA intermediate. The proton acceptor active site deprotonates the incoming PreQ1, allowing a nucleophilic attack on the C1' of the ribose to form the product. After dissociation, two additional enzymatic reactions on the tRNA convert PreQ1 to queuine (Q), resulting in the hypermodified nucleoside queuosine (7-(((4,5-cis-dihydroxy-2-cyclopenten-1-yl)amino)methyl)-7-deazaguanosine).</text>
</comment>
<dbReference type="GO" id="GO:0008479">
    <property type="term" value="F:tRNA-guanosine(34) queuine transglycosylase activity"/>
    <property type="evidence" value="ECO:0007669"/>
    <property type="project" value="UniProtKB-UniRule"/>
</dbReference>
<comment type="pathway">
    <text evidence="1 7">tRNA modification; tRNA-queuosine biosynthesis.</text>
</comment>
<dbReference type="InterPro" id="IPR036511">
    <property type="entry name" value="TGT-like_sf"/>
</dbReference>
<feature type="binding site" evidence="7">
    <location>
        <begin position="91"/>
        <end position="95"/>
    </location>
    <ligand>
        <name>substrate</name>
    </ligand>
</feature>
<evidence type="ECO:0000256" key="4">
    <source>
        <dbReference type="ARBA" id="ARBA00022694"/>
    </source>
</evidence>
<evidence type="ECO:0000256" key="3">
    <source>
        <dbReference type="ARBA" id="ARBA00022679"/>
    </source>
</evidence>
<sequence length="380" mass="42364">MSFELLATDSSSHARRGRLTTPHGVVETPVFMPVGTQGTVKAMHPDELKALNSQIILGNTYHLFVRPGMEIMKEAGGLHAFANWDRPILTDSGGFQVFSLAKLRKIKEEGCHFQNHLDGTPMFIGPETSMEIQATLGSDVAMLFDECTPYPCEAKEAEKSLDLTLRWARRCRTWIDEHRPQTGGGAQQHFGIVQGSVYKELRERSARELVAMGFDGYAIGGLSVGEPEEDMMRIAEWTTPHLPANQARYAMGLGTPPQVIELIARGIDMFDCVLPTRLARNGTAFTHEGMMNLRNACYARDFRPISEDTHPLCQGFSRAYIRHLVQAQEILGLRLISLHNLHFYASLTSRARQAIEQGCFAEFRAEVVAKYNSHPSASES</sequence>
<name>A0A7W7YDS1_9BACT</name>
<dbReference type="InterPro" id="IPR004803">
    <property type="entry name" value="TGT"/>
</dbReference>
<comment type="similarity">
    <text evidence="7">Belongs to the queuine tRNA-ribosyltransferase family.</text>
</comment>
<keyword evidence="5 7" id="KW-0671">Queuosine biosynthesis</keyword>
<evidence type="ECO:0000256" key="6">
    <source>
        <dbReference type="ARBA" id="ARBA00050112"/>
    </source>
</evidence>
<dbReference type="EC" id="2.4.2.29" evidence="7"/>
<keyword evidence="3 7" id="KW-0808">Transferase</keyword>
<comment type="caution">
    <text evidence="7">Lacks conserved residue(s) required for the propagation of feature annotation.</text>
</comment>
<dbReference type="InterPro" id="IPR002616">
    <property type="entry name" value="tRNA_ribo_trans-like"/>
</dbReference>
<evidence type="ECO:0000313" key="11">
    <source>
        <dbReference type="Proteomes" id="UP000590740"/>
    </source>
</evidence>
<evidence type="ECO:0000256" key="7">
    <source>
        <dbReference type="HAMAP-Rule" id="MF_00168"/>
    </source>
</evidence>
<keyword evidence="2 7" id="KW-0328">Glycosyltransferase</keyword>
<feature type="binding site" evidence="7">
    <location>
        <position position="194"/>
    </location>
    <ligand>
        <name>substrate</name>
    </ligand>
</feature>
<organism evidence="10 11">
    <name type="scientific">Prosthecobacter vanneervenii</name>
    <dbReference type="NCBI Taxonomy" id="48466"/>
    <lineage>
        <taxon>Bacteria</taxon>
        <taxon>Pseudomonadati</taxon>
        <taxon>Verrucomicrobiota</taxon>
        <taxon>Verrucomicrobiia</taxon>
        <taxon>Verrucomicrobiales</taxon>
        <taxon>Verrucomicrobiaceae</taxon>
        <taxon>Prosthecobacter</taxon>
    </lineage>
</organism>
<dbReference type="FunFam" id="3.20.20.105:FF:000001">
    <property type="entry name" value="Queuine tRNA-ribosyltransferase"/>
    <property type="match status" value="1"/>
</dbReference>
<comment type="caution">
    <text evidence="10">The sequence shown here is derived from an EMBL/GenBank/DDBJ whole genome shotgun (WGS) entry which is preliminary data.</text>
</comment>
<dbReference type="Proteomes" id="UP000590740">
    <property type="component" value="Unassembled WGS sequence"/>
</dbReference>
<dbReference type="PANTHER" id="PTHR46499">
    <property type="entry name" value="QUEUINE TRNA-RIBOSYLTRANSFERASE"/>
    <property type="match status" value="1"/>
</dbReference>
<feature type="binding site" evidence="7">
    <location>
        <position position="145"/>
    </location>
    <ligand>
        <name>substrate</name>
    </ligand>
</feature>
<proteinExistence type="inferred from homology"/>
<accession>A0A7W7YDS1</accession>
<dbReference type="EMBL" id="JACHIG010000008">
    <property type="protein sequence ID" value="MBB5034167.1"/>
    <property type="molecule type" value="Genomic_DNA"/>
</dbReference>
<feature type="region of interest" description="RNA binding; important for wobble base 34 recognition" evidence="7">
    <location>
        <begin position="276"/>
        <end position="280"/>
    </location>
</feature>
<dbReference type="RefSeq" id="WP_184341700.1">
    <property type="nucleotide sequence ID" value="NZ_JACHIG010000008.1"/>
</dbReference>
<keyword evidence="4 7" id="KW-0819">tRNA processing</keyword>
<dbReference type="UniPathway" id="UPA00392"/>
<dbReference type="HAMAP" id="MF_00168">
    <property type="entry name" value="Q_tRNA_Tgt"/>
    <property type="match status" value="1"/>
</dbReference>
<dbReference type="InterPro" id="IPR050076">
    <property type="entry name" value="ArchSynthase1/Queuine_TRR"/>
</dbReference>
<reference evidence="10 11" key="1">
    <citation type="submission" date="2020-08" db="EMBL/GenBank/DDBJ databases">
        <title>Genomic Encyclopedia of Type Strains, Phase IV (KMG-IV): sequencing the most valuable type-strain genomes for metagenomic binning, comparative biology and taxonomic classification.</title>
        <authorList>
            <person name="Goeker M."/>
        </authorList>
    </citation>
    <scope>NUCLEOTIDE SEQUENCE [LARGE SCALE GENOMIC DNA]</scope>
    <source>
        <strain evidence="10 11">DSM 12252</strain>
    </source>
</reference>
<gene>
    <name evidence="7" type="primary">tgt</name>
    <name evidence="10" type="ORF">HNQ65_003758</name>
</gene>
<feature type="binding site" evidence="7">
    <location>
        <position position="221"/>
    </location>
    <ligand>
        <name>substrate</name>
    </ligand>
</feature>
<protein>
    <recommendedName>
        <fullName evidence="7">Queuine tRNA-ribosyltransferase</fullName>
        <ecNumber evidence="7">2.4.2.29</ecNumber>
    </recommendedName>
    <alternativeName>
        <fullName evidence="7">Guanine insertion enzyme</fullName>
    </alternativeName>
    <alternativeName>
        <fullName evidence="7">tRNA-guanine transglycosylase</fullName>
    </alternativeName>
</protein>
<feature type="active site" description="Proton acceptor" evidence="7">
    <location>
        <position position="91"/>
    </location>
</feature>
<evidence type="ECO:0000256" key="2">
    <source>
        <dbReference type="ARBA" id="ARBA00022676"/>
    </source>
</evidence>
<dbReference type="Pfam" id="PF01702">
    <property type="entry name" value="TGT"/>
    <property type="match status" value="1"/>
</dbReference>
<feature type="domain" description="tRNA-guanine(15) transglycosylase-like" evidence="9">
    <location>
        <begin position="13"/>
        <end position="372"/>
    </location>
</feature>
<dbReference type="PANTHER" id="PTHR46499:SF1">
    <property type="entry name" value="QUEUINE TRNA-RIBOSYLTRANSFERASE"/>
    <property type="match status" value="1"/>
</dbReference>
<dbReference type="GO" id="GO:0005829">
    <property type="term" value="C:cytosol"/>
    <property type="evidence" value="ECO:0007669"/>
    <property type="project" value="TreeGrafter"/>
</dbReference>
<comment type="catalytic activity">
    <reaction evidence="6 7">
        <text>7-aminomethyl-7-carbaguanine + guanosine(34) in tRNA = 7-aminomethyl-7-carbaguanosine(34) in tRNA + guanine</text>
        <dbReference type="Rhea" id="RHEA:24104"/>
        <dbReference type="Rhea" id="RHEA-COMP:10341"/>
        <dbReference type="Rhea" id="RHEA-COMP:10342"/>
        <dbReference type="ChEBI" id="CHEBI:16235"/>
        <dbReference type="ChEBI" id="CHEBI:58703"/>
        <dbReference type="ChEBI" id="CHEBI:74269"/>
        <dbReference type="ChEBI" id="CHEBI:82833"/>
        <dbReference type="EC" id="2.4.2.29"/>
    </reaction>
</comment>
<feature type="active site" description="Nucleophile" evidence="7">
    <location>
        <position position="271"/>
    </location>
</feature>
<evidence type="ECO:0000259" key="9">
    <source>
        <dbReference type="Pfam" id="PF01702"/>
    </source>
</evidence>
<dbReference type="AlphaFoldDB" id="A0A7W7YDS1"/>
<keyword evidence="11" id="KW-1185">Reference proteome</keyword>